<proteinExistence type="inferred from homology"/>
<evidence type="ECO:0000256" key="7">
    <source>
        <dbReference type="ARBA" id="ARBA00023136"/>
    </source>
</evidence>
<keyword evidence="11" id="KW-1185">Reference proteome</keyword>
<dbReference type="GO" id="GO:0008360">
    <property type="term" value="P:regulation of cell shape"/>
    <property type="evidence" value="ECO:0007669"/>
    <property type="project" value="UniProtKB-KW"/>
</dbReference>
<accession>A0A9X4IEP8</accession>
<reference evidence="10" key="2">
    <citation type="submission" date="2024-02" db="EMBL/GenBank/DDBJ databases">
        <title>Neisseria leonii sp. nov.</title>
        <authorList>
            <person name="Boutroux M."/>
            <person name="Favre-Rochex S."/>
            <person name="Gorgette O."/>
            <person name="Touak G."/>
            <person name="Muhle E."/>
            <person name="Chesneau O."/>
            <person name="Clermont D."/>
            <person name="Rahi P."/>
        </authorList>
    </citation>
    <scope>NUCLEOTIDE SEQUENCE</scope>
    <source>
        <strain evidence="10">51.81</strain>
    </source>
</reference>
<comment type="similarity">
    <text evidence="2">Belongs to the MreD family.</text>
</comment>
<feature type="transmembrane region" description="Helical" evidence="8">
    <location>
        <begin position="140"/>
        <end position="163"/>
    </location>
</feature>
<evidence type="ECO:0000313" key="9">
    <source>
        <dbReference type="EMBL" id="MDD9328318.1"/>
    </source>
</evidence>
<keyword evidence="4 8" id="KW-0812">Transmembrane</keyword>
<feature type="transmembrane region" description="Helical" evidence="8">
    <location>
        <begin position="58"/>
        <end position="85"/>
    </location>
</feature>
<keyword evidence="7 8" id="KW-0472">Membrane</keyword>
<dbReference type="PANTHER" id="PTHR37484:SF1">
    <property type="entry name" value="ROD SHAPE-DETERMINING PROTEIN MRED"/>
    <property type="match status" value="1"/>
</dbReference>
<dbReference type="InterPro" id="IPR007227">
    <property type="entry name" value="Cell_shape_determining_MreD"/>
</dbReference>
<evidence type="ECO:0000256" key="2">
    <source>
        <dbReference type="ARBA" id="ARBA00007776"/>
    </source>
</evidence>
<dbReference type="PANTHER" id="PTHR37484">
    <property type="entry name" value="ROD SHAPE-DETERMINING PROTEIN MRED"/>
    <property type="match status" value="1"/>
</dbReference>
<evidence type="ECO:0000313" key="11">
    <source>
        <dbReference type="Proteomes" id="UP001149607"/>
    </source>
</evidence>
<comment type="subcellular location">
    <subcellularLocation>
        <location evidence="1">Cell membrane</location>
        <topology evidence="1">Multi-pass membrane protein</topology>
    </subcellularLocation>
</comment>
<dbReference type="InterPro" id="IPR026034">
    <property type="entry name" value="MreD_proteobac"/>
</dbReference>
<sequence length="167" mass="18705">MTDFEDFYGRIPKSLIIGSLAFAMLLDFIPLPQNLFFWLPDLTALVLLYWAINRPRTIGIGSAFICGLLIDAGTAAPLGMHALAYMAMIFVTQQYQRQIRLHSYDFQAVSVLAALAGSQAVLMLVRLFDSHRLGGWLNFTGALTGALLWPLLNKIMLFILNLISQRR</sequence>
<dbReference type="Proteomes" id="UP001149607">
    <property type="component" value="Chromosome"/>
</dbReference>
<dbReference type="EMBL" id="JAPQFL010000005">
    <property type="protein sequence ID" value="MDD9328318.1"/>
    <property type="molecule type" value="Genomic_DNA"/>
</dbReference>
<keyword evidence="6 8" id="KW-1133">Transmembrane helix</keyword>
<dbReference type="RefSeq" id="WP_274585412.1">
    <property type="nucleotide sequence ID" value="NZ_CP145811.1"/>
</dbReference>
<evidence type="ECO:0000256" key="8">
    <source>
        <dbReference type="SAM" id="Phobius"/>
    </source>
</evidence>
<gene>
    <name evidence="9" type="primary">mreD</name>
    <name evidence="9" type="ORF">ORY91_001739</name>
    <name evidence="10" type="ORF">V9W64_10140</name>
</gene>
<evidence type="ECO:0000256" key="5">
    <source>
        <dbReference type="ARBA" id="ARBA00022960"/>
    </source>
</evidence>
<feature type="transmembrane region" description="Helical" evidence="8">
    <location>
        <begin position="106"/>
        <end position="128"/>
    </location>
</feature>
<keyword evidence="5" id="KW-0133">Cell shape</keyword>
<evidence type="ECO:0000256" key="4">
    <source>
        <dbReference type="ARBA" id="ARBA00022692"/>
    </source>
</evidence>
<dbReference type="NCBIfam" id="TIGR03426">
    <property type="entry name" value="shape_MreD"/>
    <property type="match status" value="1"/>
</dbReference>
<evidence type="ECO:0000313" key="10">
    <source>
        <dbReference type="EMBL" id="WWY03027.1"/>
    </source>
</evidence>
<keyword evidence="3" id="KW-1003">Cell membrane</keyword>
<evidence type="ECO:0000256" key="3">
    <source>
        <dbReference type="ARBA" id="ARBA00022475"/>
    </source>
</evidence>
<evidence type="ECO:0000256" key="6">
    <source>
        <dbReference type="ARBA" id="ARBA00022989"/>
    </source>
</evidence>
<name>A0A9X4IEP8_9NEIS</name>
<feature type="transmembrane region" description="Helical" evidence="8">
    <location>
        <begin position="12"/>
        <end position="28"/>
    </location>
</feature>
<organism evidence="9">
    <name type="scientific">Neisseria leonii</name>
    <dbReference type="NCBI Taxonomy" id="2995413"/>
    <lineage>
        <taxon>Bacteria</taxon>
        <taxon>Pseudomonadati</taxon>
        <taxon>Pseudomonadota</taxon>
        <taxon>Betaproteobacteria</taxon>
        <taxon>Neisseriales</taxon>
        <taxon>Neisseriaceae</taxon>
        <taxon>Neisseria</taxon>
    </lineage>
</organism>
<dbReference type="EMBL" id="CP146598">
    <property type="protein sequence ID" value="WWY03027.1"/>
    <property type="molecule type" value="Genomic_DNA"/>
</dbReference>
<protein>
    <submittedName>
        <fullName evidence="9">Rod shape-determining protein MreD</fullName>
    </submittedName>
</protein>
<reference evidence="9" key="1">
    <citation type="submission" date="2022-10" db="EMBL/GenBank/DDBJ databases">
        <authorList>
            <person name="Boutroux M."/>
        </authorList>
    </citation>
    <scope>NUCLEOTIDE SEQUENCE</scope>
    <source>
        <strain evidence="9">51.81</strain>
    </source>
</reference>
<dbReference type="GO" id="GO:0005886">
    <property type="term" value="C:plasma membrane"/>
    <property type="evidence" value="ECO:0007669"/>
    <property type="project" value="UniProtKB-SubCell"/>
</dbReference>
<evidence type="ECO:0000256" key="1">
    <source>
        <dbReference type="ARBA" id="ARBA00004651"/>
    </source>
</evidence>
<dbReference type="PIRSF" id="PIRSF018472">
    <property type="entry name" value="MreD_proteobac"/>
    <property type="match status" value="1"/>
</dbReference>
<dbReference type="AlphaFoldDB" id="A0A9X4IEP8"/>
<dbReference type="Pfam" id="PF04093">
    <property type="entry name" value="MreD"/>
    <property type="match status" value="1"/>
</dbReference>